<dbReference type="RefSeq" id="WP_225240577.1">
    <property type="nucleotide sequence ID" value="NZ_JAHYBX010000017.1"/>
</dbReference>
<dbReference type="Proteomes" id="UP001198602">
    <property type="component" value="Unassembled WGS sequence"/>
</dbReference>
<protein>
    <submittedName>
        <fullName evidence="3">DUF2157 domain-containing protein</fullName>
    </submittedName>
</protein>
<feature type="transmembrane region" description="Helical" evidence="1">
    <location>
        <begin position="72"/>
        <end position="90"/>
    </location>
</feature>
<reference evidence="3 4" key="1">
    <citation type="submission" date="2021-07" db="EMBL/GenBank/DDBJ databases">
        <title>Characterization of Violacein-producing bacteria and related species.</title>
        <authorList>
            <person name="Wilson H.S."/>
            <person name="De Leon M.E."/>
        </authorList>
    </citation>
    <scope>NUCLEOTIDE SEQUENCE [LARGE SCALE GENOMIC DNA]</scope>
    <source>
        <strain evidence="3 4">HSC-2F05</strain>
    </source>
</reference>
<organism evidence="3 4">
    <name type="scientific">Massilia hydrophila</name>
    <dbReference type="NCBI Taxonomy" id="3044279"/>
    <lineage>
        <taxon>Bacteria</taxon>
        <taxon>Pseudomonadati</taxon>
        <taxon>Pseudomonadota</taxon>
        <taxon>Betaproteobacteria</taxon>
        <taxon>Burkholderiales</taxon>
        <taxon>Oxalobacteraceae</taxon>
        <taxon>Telluria group</taxon>
        <taxon>Massilia</taxon>
    </lineage>
</organism>
<evidence type="ECO:0000256" key="1">
    <source>
        <dbReference type="SAM" id="Phobius"/>
    </source>
</evidence>
<evidence type="ECO:0000259" key="2">
    <source>
        <dbReference type="Pfam" id="PF09925"/>
    </source>
</evidence>
<keyword evidence="1" id="KW-0472">Membrane</keyword>
<dbReference type="InterPro" id="IPR018677">
    <property type="entry name" value="DUF2157"/>
</dbReference>
<feature type="transmembrane region" description="Helical" evidence="1">
    <location>
        <begin position="210"/>
        <end position="229"/>
    </location>
</feature>
<gene>
    <name evidence="3" type="ORF">LE190_21215</name>
</gene>
<feature type="transmembrane region" description="Helical" evidence="1">
    <location>
        <begin position="287"/>
        <end position="312"/>
    </location>
</feature>
<feature type="transmembrane region" description="Helical" evidence="1">
    <location>
        <begin position="263"/>
        <end position="281"/>
    </location>
</feature>
<name>A0ABS7YFE3_9BURK</name>
<feature type="transmembrane region" description="Helical" evidence="1">
    <location>
        <begin position="48"/>
        <end position="66"/>
    </location>
</feature>
<feature type="domain" description="DUF2157" evidence="2">
    <location>
        <begin position="11"/>
        <end position="148"/>
    </location>
</feature>
<comment type="caution">
    <text evidence="3">The sequence shown here is derived from an EMBL/GenBank/DDBJ whole genome shotgun (WGS) entry which is preliminary data.</text>
</comment>
<feature type="transmembrane region" description="Helical" evidence="1">
    <location>
        <begin position="124"/>
        <end position="141"/>
    </location>
</feature>
<dbReference type="EMBL" id="JAHYBX010000017">
    <property type="protein sequence ID" value="MCA1858428.1"/>
    <property type="molecule type" value="Genomic_DNA"/>
</dbReference>
<feature type="transmembrane region" description="Helical" evidence="1">
    <location>
        <begin position="97"/>
        <end position="118"/>
    </location>
</feature>
<keyword evidence="4" id="KW-1185">Reference proteome</keyword>
<keyword evidence="1" id="KW-0812">Transmembrane</keyword>
<feature type="transmembrane region" description="Helical" evidence="1">
    <location>
        <begin position="235"/>
        <end position="256"/>
    </location>
</feature>
<accession>A0ABS7YFE3</accession>
<feature type="transmembrane region" description="Helical" evidence="1">
    <location>
        <begin position="177"/>
        <end position="198"/>
    </location>
</feature>
<proteinExistence type="predicted"/>
<evidence type="ECO:0000313" key="4">
    <source>
        <dbReference type="Proteomes" id="UP001198602"/>
    </source>
</evidence>
<sequence>MLSTRLALLELARQQRLSATAYEELRHIASLRESMHLPEASVRQRVRILAAALAGLGLIFFLAANWEAQNPFAMFLLLETLLAAACYGAARFVRFRIGLALFGLLTIGTMFGFFGQHYQSGADPWQLFALWTVLALPLALASRSDLLWSAWVVVAMCGVSTWLAAHGGRSWFGPTVLHIQLTAMLAVLAIPLALSAPWRGWSGAGTWAQNLALLSAAGLTTTLGVTSLFGSDSPMFWLALLALCPLFIFFTSRAAFDTLSLSITALAIDVLLVCGAVRLGLEFRSFGALLVLVGLTAVAALMSSAMLIIHLYRNQFREGQNRDQSN</sequence>
<dbReference type="Pfam" id="PF09925">
    <property type="entry name" value="DUF2157"/>
    <property type="match status" value="1"/>
</dbReference>
<evidence type="ECO:0000313" key="3">
    <source>
        <dbReference type="EMBL" id="MCA1858428.1"/>
    </source>
</evidence>
<keyword evidence="1" id="KW-1133">Transmembrane helix</keyword>
<feature type="transmembrane region" description="Helical" evidence="1">
    <location>
        <begin position="146"/>
        <end position="165"/>
    </location>
</feature>